<dbReference type="InterPro" id="IPR021323">
    <property type="entry name" value="DUF2927"/>
</dbReference>
<protein>
    <submittedName>
        <fullName evidence="2">DUF2927 domain-containing protein</fullName>
    </submittedName>
</protein>
<accession>A0A849L147</accession>
<dbReference type="Pfam" id="PF11150">
    <property type="entry name" value="DUF2927"/>
    <property type="match status" value="1"/>
</dbReference>
<organism evidence="2 3">
    <name type="scientific">Halovulum dunhuangense</name>
    <dbReference type="NCBI Taxonomy" id="1505036"/>
    <lineage>
        <taxon>Bacteria</taxon>
        <taxon>Pseudomonadati</taxon>
        <taxon>Pseudomonadota</taxon>
        <taxon>Alphaproteobacteria</taxon>
        <taxon>Rhodobacterales</taxon>
        <taxon>Paracoccaceae</taxon>
        <taxon>Halovulum</taxon>
    </lineage>
</organism>
<dbReference type="Proteomes" id="UP000572377">
    <property type="component" value="Unassembled WGS sequence"/>
</dbReference>
<sequence length="311" mass="33783">MIRTPFTTSRHLCGAAALAALSACAPEPVAPDLRGPALEGLYADTARAIENAGGLRTDATPSDAPLSLSLLTRNFADIAFVSEFSQTGRRPEQTAAAIPLTRWEGPVRVGVIFGESVAEDQRADDMAEVQDLLRRYRRLTGLDIRYVPDGEINFLVLVLARDEQRAMAQRIRAQEDLPVQVAVDLENSPPALLCSASVFGPDRRNGGIAVAVALIKAEHRGILRRSCFHEEMTQALGLLNDSPTVRPSIFNDDEEFALLTTHDEILLRMLYDRRLRAGITLQQARPLLPAIARDAARASGARLVTDPASGS</sequence>
<dbReference type="EMBL" id="JABFBC010000001">
    <property type="protein sequence ID" value="NNU79984.1"/>
    <property type="molecule type" value="Genomic_DNA"/>
</dbReference>
<name>A0A849L147_9RHOB</name>
<feature type="signal peptide" evidence="1">
    <location>
        <begin position="1"/>
        <end position="25"/>
    </location>
</feature>
<keyword evidence="3" id="KW-1185">Reference proteome</keyword>
<evidence type="ECO:0000256" key="1">
    <source>
        <dbReference type="SAM" id="SignalP"/>
    </source>
</evidence>
<reference evidence="2 3" key="1">
    <citation type="submission" date="2020-05" db="EMBL/GenBank/DDBJ databases">
        <title>Gimesia benthica sp. nov., a novel planctomycete isolated from a deep-sea water sample of the Northwest Indian Ocean.</title>
        <authorList>
            <person name="Wang J."/>
            <person name="Ruan C."/>
            <person name="Song L."/>
            <person name="Zhu Y."/>
            <person name="Li A."/>
            <person name="Zheng X."/>
            <person name="Wang L."/>
            <person name="Lu Z."/>
            <person name="Huang Y."/>
            <person name="Du W."/>
            <person name="Zhou Y."/>
            <person name="Huang L."/>
            <person name="Dai X."/>
        </authorList>
    </citation>
    <scope>NUCLEOTIDE SEQUENCE [LARGE SCALE GENOMIC DNA]</scope>
    <source>
        <strain evidence="2 3">YYQ-30</strain>
    </source>
</reference>
<gene>
    <name evidence="2" type="ORF">HMH01_05975</name>
</gene>
<feature type="chain" id="PRO_5032985485" evidence="1">
    <location>
        <begin position="26"/>
        <end position="311"/>
    </location>
</feature>
<comment type="caution">
    <text evidence="2">The sequence shown here is derived from an EMBL/GenBank/DDBJ whole genome shotgun (WGS) entry which is preliminary data.</text>
</comment>
<dbReference type="AlphaFoldDB" id="A0A849L147"/>
<keyword evidence="1" id="KW-0732">Signal</keyword>
<dbReference type="RefSeq" id="WP_171323391.1">
    <property type="nucleotide sequence ID" value="NZ_JABFBC010000001.1"/>
</dbReference>
<evidence type="ECO:0000313" key="2">
    <source>
        <dbReference type="EMBL" id="NNU79984.1"/>
    </source>
</evidence>
<evidence type="ECO:0000313" key="3">
    <source>
        <dbReference type="Proteomes" id="UP000572377"/>
    </source>
</evidence>
<proteinExistence type="predicted"/>
<dbReference type="PROSITE" id="PS51257">
    <property type="entry name" value="PROKAR_LIPOPROTEIN"/>
    <property type="match status" value="1"/>
</dbReference>